<evidence type="ECO:0000256" key="10">
    <source>
        <dbReference type="SAM" id="Phobius"/>
    </source>
</evidence>
<keyword evidence="8" id="KW-0675">Receptor</keyword>
<comment type="caution">
    <text evidence="11">The sequence shown here is derived from an EMBL/GenBank/DDBJ whole genome shotgun (WGS) entry which is preliminary data.</text>
</comment>
<feature type="transmembrane region" description="Helical" evidence="10">
    <location>
        <begin position="184"/>
        <end position="201"/>
    </location>
</feature>
<keyword evidence="2" id="KW-0433">Leucine-rich repeat</keyword>
<protein>
    <submittedName>
        <fullName evidence="11">Uncharacterized protein</fullName>
    </submittedName>
</protein>
<keyword evidence="9" id="KW-0325">Glycoprotein</keyword>
<evidence type="ECO:0000256" key="5">
    <source>
        <dbReference type="ARBA" id="ARBA00022737"/>
    </source>
</evidence>
<evidence type="ECO:0000256" key="8">
    <source>
        <dbReference type="ARBA" id="ARBA00023170"/>
    </source>
</evidence>
<evidence type="ECO:0000313" key="11">
    <source>
        <dbReference type="EMBL" id="MED6128398.1"/>
    </source>
</evidence>
<keyword evidence="5" id="KW-0677">Repeat</keyword>
<dbReference type="InterPro" id="IPR001611">
    <property type="entry name" value="Leu-rich_rpt"/>
</dbReference>
<dbReference type="PANTHER" id="PTHR27000:SF686">
    <property type="entry name" value="LEUCINE-RICH REPEAT RECEPTOR-LIKE PROTEIN KINASE PXC2"/>
    <property type="match status" value="1"/>
</dbReference>
<feature type="non-terminal residue" evidence="11">
    <location>
        <position position="1"/>
    </location>
</feature>
<keyword evidence="3 10" id="KW-0812">Transmembrane</keyword>
<evidence type="ECO:0000256" key="9">
    <source>
        <dbReference type="ARBA" id="ARBA00023180"/>
    </source>
</evidence>
<reference evidence="11 12" key="1">
    <citation type="journal article" date="2023" name="Plants (Basel)">
        <title>Bridging the Gap: Combining Genomics and Transcriptomics Approaches to Understand Stylosanthes scabra, an Orphan Legume from the Brazilian Caatinga.</title>
        <authorList>
            <person name="Ferreira-Neto J.R.C."/>
            <person name="da Silva M.D."/>
            <person name="Binneck E."/>
            <person name="de Melo N.F."/>
            <person name="da Silva R.H."/>
            <person name="de Melo A.L.T.M."/>
            <person name="Pandolfi V."/>
            <person name="Bustamante F.O."/>
            <person name="Brasileiro-Vidal A.C."/>
            <person name="Benko-Iseppon A.M."/>
        </authorList>
    </citation>
    <scope>NUCLEOTIDE SEQUENCE [LARGE SCALE GENOMIC DNA]</scope>
    <source>
        <tissue evidence="11">Leaves</tissue>
    </source>
</reference>
<evidence type="ECO:0000256" key="7">
    <source>
        <dbReference type="ARBA" id="ARBA00023136"/>
    </source>
</evidence>
<evidence type="ECO:0000256" key="2">
    <source>
        <dbReference type="ARBA" id="ARBA00022614"/>
    </source>
</evidence>
<evidence type="ECO:0000256" key="6">
    <source>
        <dbReference type="ARBA" id="ARBA00022989"/>
    </source>
</evidence>
<keyword evidence="7 10" id="KW-0472">Membrane</keyword>
<evidence type="ECO:0000256" key="4">
    <source>
        <dbReference type="ARBA" id="ARBA00022729"/>
    </source>
</evidence>
<organism evidence="11 12">
    <name type="scientific">Stylosanthes scabra</name>
    <dbReference type="NCBI Taxonomy" id="79078"/>
    <lineage>
        <taxon>Eukaryota</taxon>
        <taxon>Viridiplantae</taxon>
        <taxon>Streptophyta</taxon>
        <taxon>Embryophyta</taxon>
        <taxon>Tracheophyta</taxon>
        <taxon>Spermatophyta</taxon>
        <taxon>Magnoliopsida</taxon>
        <taxon>eudicotyledons</taxon>
        <taxon>Gunneridae</taxon>
        <taxon>Pentapetalae</taxon>
        <taxon>rosids</taxon>
        <taxon>fabids</taxon>
        <taxon>Fabales</taxon>
        <taxon>Fabaceae</taxon>
        <taxon>Papilionoideae</taxon>
        <taxon>50 kb inversion clade</taxon>
        <taxon>dalbergioids sensu lato</taxon>
        <taxon>Dalbergieae</taxon>
        <taxon>Pterocarpus clade</taxon>
        <taxon>Stylosanthes</taxon>
    </lineage>
</organism>
<dbReference type="InterPro" id="IPR032675">
    <property type="entry name" value="LRR_dom_sf"/>
</dbReference>
<dbReference type="Gene3D" id="3.80.10.10">
    <property type="entry name" value="Ribonuclease Inhibitor"/>
    <property type="match status" value="1"/>
</dbReference>
<accession>A0ABU6RW80</accession>
<keyword evidence="6 10" id="KW-1133">Transmembrane helix</keyword>
<evidence type="ECO:0000256" key="1">
    <source>
        <dbReference type="ARBA" id="ARBA00004479"/>
    </source>
</evidence>
<evidence type="ECO:0000256" key="3">
    <source>
        <dbReference type="ARBA" id="ARBA00022692"/>
    </source>
</evidence>
<comment type="subcellular location">
    <subcellularLocation>
        <location evidence="1">Membrane</location>
        <topology evidence="1">Single-pass type I membrane protein</topology>
    </subcellularLocation>
</comment>
<proteinExistence type="predicted"/>
<dbReference type="SUPFAM" id="SSF52058">
    <property type="entry name" value="L domain-like"/>
    <property type="match status" value="1"/>
</dbReference>
<gene>
    <name evidence="11" type="ORF">PIB30_097420</name>
</gene>
<keyword evidence="12" id="KW-1185">Reference proteome</keyword>
<sequence length="328" mass="36260">TTTLSPVTLRHHPAVAPRLSRSTSHTIAVAAAAEPRSLVKKSEPVVVSAPPPSHSTSHPVAVALGAASSLQKPQQPRRILVLGRHLQARRSLQAVVFVFHLRLQALVSAVHGLQLHGKLPSGIWYLKGLQSLDFSSNLLEGEIREGIQNLYDLKELRLGKNRFSGRLPADIGGCLLLKLIDFNLFRILYIINLAIILLIYLKTDVDIYLQIVDFTMTLILAGTIVEDMGNRDKQSLNFDPEIEKTLRKLRKQAKLQEQSHEIPFEEAFEEEEVENRIGDNMAGNGDNNRGRKLADFSIPSAASCGSSVVRPAVDVNNFELKPSLIQLV</sequence>
<dbReference type="PANTHER" id="PTHR27000">
    <property type="entry name" value="LEUCINE-RICH REPEAT RECEPTOR-LIKE PROTEIN KINASE FAMILY PROTEIN-RELATED"/>
    <property type="match status" value="1"/>
</dbReference>
<dbReference type="Pfam" id="PF00560">
    <property type="entry name" value="LRR_1"/>
    <property type="match status" value="2"/>
</dbReference>
<name>A0ABU6RW80_9FABA</name>
<dbReference type="Proteomes" id="UP001341840">
    <property type="component" value="Unassembled WGS sequence"/>
</dbReference>
<keyword evidence="4" id="KW-0732">Signal</keyword>
<evidence type="ECO:0000313" key="12">
    <source>
        <dbReference type="Proteomes" id="UP001341840"/>
    </source>
</evidence>
<dbReference type="EMBL" id="JASCZI010032602">
    <property type="protein sequence ID" value="MED6128398.1"/>
    <property type="molecule type" value="Genomic_DNA"/>
</dbReference>